<evidence type="ECO:0000256" key="3">
    <source>
        <dbReference type="ARBA" id="ARBA00022989"/>
    </source>
</evidence>
<protein>
    <submittedName>
        <fullName evidence="7">G_PROTEIN_RECEP_F1_2 domain-containing protein</fullName>
    </submittedName>
</protein>
<dbReference type="Gene3D" id="1.20.1070.10">
    <property type="entry name" value="Rhodopsin 7-helix transmembrane proteins"/>
    <property type="match status" value="1"/>
</dbReference>
<proteinExistence type="predicted"/>
<keyword evidence="4 5" id="KW-0472">Membrane</keyword>
<feature type="transmembrane region" description="Helical" evidence="5">
    <location>
        <begin position="41"/>
        <end position="60"/>
    </location>
</feature>
<evidence type="ECO:0000256" key="4">
    <source>
        <dbReference type="ARBA" id="ARBA00023136"/>
    </source>
</evidence>
<dbReference type="Pfam" id="PF10324">
    <property type="entry name" value="7TM_GPCR_Srw"/>
    <property type="match status" value="1"/>
</dbReference>
<evidence type="ECO:0000256" key="5">
    <source>
        <dbReference type="SAM" id="Phobius"/>
    </source>
</evidence>
<dbReference type="EnsemblMetazoa" id="CJA19516b.1">
    <property type="protein sequence ID" value="CJA19516b.1"/>
    <property type="gene ID" value="WBGene00175087"/>
</dbReference>
<evidence type="ECO:0000256" key="1">
    <source>
        <dbReference type="ARBA" id="ARBA00004370"/>
    </source>
</evidence>
<feature type="domain" description="G-protein coupled receptors family 1 profile" evidence="6">
    <location>
        <begin position="52"/>
        <end position="149"/>
    </location>
</feature>
<dbReference type="PANTHER" id="PTHR47419:SF2">
    <property type="entry name" value="G-PROTEIN COUPLED RECEPTORS FAMILY 1 PROFILE DOMAIN-CONTAINING PROTEIN"/>
    <property type="match status" value="1"/>
</dbReference>
<dbReference type="PROSITE" id="PS50262">
    <property type="entry name" value="G_PROTEIN_RECEP_F1_2"/>
    <property type="match status" value="1"/>
</dbReference>
<dbReference type="Proteomes" id="UP000005237">
    <property type="component" value="Unassembled WGS sequence"/>
</dbReference>
<reference evidence="7" key="2">
    <citation type="submission" date="2022-06" db="UniProtKB">
        <authorList>
            <consortium name="EnsemblMetazoa"/>
        </authorList>
    </citation>
    <scope>IDENTIFICATION</scope>
    <source>
        <strain evidence="7">DF5081</strain>
    </source>
</reference>
<dbReference type="GO" id="GO:0016020">
    <property type="term" value="C:membrane"/>
    <property type="evidence" value="ECO:0007669"/>
    <property type="project" value="UniProtKB-SubCell"/>
</dbReference>
<keyword evidence="3 5" id="KW-1133">Transmembrane helix</keyword>
<reference evidence="8" key="1">
    <citation type="submission" date="2010-08" db="EMBL/GenBank/DDBJ databases">
        <authorList>
            <consortium name="Caenorhabditis japonica Sequencing Consortium"/>
            <person name="Wilson R.K."/>
        </authorList>
    </citation>
    <scope>NUCLEOTIDE SEQUENCE [LARGE SCALE GENOMIC DNA]</scope>
    <source>
        <strain evidence="8">DF5081</strain>
    </source>
</reference>
<comment type="subcellular location">
    <subcellularLocation>
        <location evidence="1">Membrane</location>
    </subcellularLocation>
</comment>
<dbReference type="AlphaFoldDB" id="A0A8R1IAH4"/>
<feature type="transmembrane region" description="Helical" evidence="5">
    <location>
        <begin position="72"/>
        <end position="94"/>
    </location>
</feature>
<name>A0A8R1IAH4_CAEJA</name>
<keyword evidence="8" id="KW-1185">Reference proteome</keyword>
<dbReference type="GO" id="GO:0008528">
    <property type="term" value="F:G protein-coupled peptide receptor activity"/>
    <property type="evidence" value="ECO:0007669"/>
    <property type="project" value="InterPro"/>
</dbReference>
<organism evidence="7 8">
    <name type="scientific">Caenorhabditis japonica</name>
    <dbReference type="NCBI Taxonomy" id="281687"/>
    <lineage>
        <taxon>Eukaryota</taxon>
        <taxon>Metazoa</taxon>
        <taxon>Ecdysozoa</taxon>
        <taxon>Nematoda</taxon>
        <taxon>Chromadorea</taxon>
        <taxon>Rhabditida</taxon>
        <taxon>Rhabditina</taxon>
        <taxon>Rhabditomorpha</taxon>
        <taxon>Rhabditoidea</taxon>
        <taxon>Rhabditidae</taxon>
        <taxon>Peloderinae</taxon>
        <taxon>Caenorhabditis</taxon>
    </lineage>
</organism>
<keyword evidence="2 5" id="KW-0812">Transmembrane</keyword>
<dbReference type="InterPro" id="IPR019427">
    <property type="entry name" value="7TM_GPCR_serpentine_rcpt_Srw"/>
</dbReference>
<accession>A0A8R1IAH4</accession>
<sequence>MPTCFQPTYLLPPHNNSTFSFEVVQILEAINDFYSSIRLHVFYSLTLMSFVLNFAILIVLSHKQMRKLGVNVMMMSIAFCDFGCALFAGIHLVLEHIGRSMSIEESWHFAIFLVIYDYLTIGFHSSSIFLGVGMALCRIMSLNLSNKNR</sequence>
<dbReference type="PANTHER" id="PTHR47419">
    <property type="entry name" value="DROMYOSUPPRESSIN RECEPTOR RELATED-RELATED"/>
    <property type="match status" value="1"/>
</dbReference>
<dbReference type="SUPFAM" id="SSF81321">
    <property type="entry name" value="Family A G protein-coupled receptor-like"/>
    <property type="match status" value="1"/>
</dbReference>
<evidence type="ECO:0000256" key="2">
    <source>
        <dbReference type="ARBA" id="ARBA00022692"/>
    </source>
</evidence>
<evidence type="ECO:0000259" key="6">
    <source>
        <dbReference type="PROSITE" id="PS50262"/>
    </source>
</evidence>
<evidence type="ECO:0000313" key="8">
    <source>
        <dbReference type="Proteomes" id="UP000005237"/>
    </source>
</evidence>
<evidence type="ECO:0000313" key="7">
    <source>
        <dbReference type="EnsemblMetazoa" id="CJA19516b.1"/>
    </source>
</evidence>
<dbReference type="InterPro" id="IPR017452">
    <property type="entry name" value="GPCR_Rhodpsn_7TM"/>
</dbReference>
<feature type="transmembrane region" description="Helical" evidence="5">
    <location>
        <begin position="106"/>
        <end position="139"/>
    </location>
</feature>